<dbReference type="AlphaFoldDB" id="A0AAN7ZFJ1"/>
<dbReference type="PANTHER" id="PTHR24260:SF143">
    <property type="entry name" value="SERINE PROTEASE GD-LIKE PROTEIN"/>
    <property type="match status" value="1"/>
</dbReference>
<dbReference type="InterPro" id="IPR043504">
    <property type="entry name" value="Peptidase_S1_PA_chymotrypsin"/>
</dbReference>
<evidence type="ECO:0000256" key="1">
    <source>
        <dbReference type="ARBA" id="ARBA00004613"/>
    </source>
</evidence>
<evidence type="ECO:0000256" key="8">
    <source>
        <dbReference type="ARBA" id="ARBA00023157"/>
    </source>
</evidence>
<evidence type="ECO:0000256" key="2">
    <source>
        <dbReference type="ARBA" id="ARBA00022525"/>
    </source>
</evidence>
<reference evidence="11 12" key="1">
    <citation type="journal article" date="2024" name="Insects">
        <title>An Improved Chromosome-Level Genome Assembly of the Firefly Pyrocoelia pectoralis.</title>
        <authorList>
            <person name="Fu X."/>
            <person name="Meyer-Rochow V.B."/>
            <person name="Ballantyne L."/>
            <person name="Zhu X."/>
        </authorList>
    </citation>
    <scope>NUCLEOTIDE SEQUENCE [LARGE SCALE GENOMIC DNA]</scope>
    <source>
        <strain evidence="11">XCY_ONT2</strain>
    </source>
</reference>
<dbReference type="GO" id="GO:0006508">
    <property type="term" value="P:proteolysis"/>
    <property type="evidence" value="ECO:0007669"/>
    <property type="project" value="UniProtKB-KW"/>
</dbReference>
<name>A0AAN7ZFJ1_9COLE</name>
<dbReference type="FunFam" id="2.40.10.10:FF:000146">
    <property type="entry name" value="Serine protease 53"/>
    <property type="match status" value="1"/>
</dbReference>
<evidence type="ECO:0000256" key="3">
    <source>
        <dbReference type="ARBA" id="ARBA00022670"/>
    </source>
</evidence>
<dbReference type="EMBL" id="JAVRBK010000010">
    <property type="protein sequence ID" value="KAK5638706.1"/>
    <property type="molecule type" value="Genomic_DNA"/>
</dbReference>
<dbReference type="InterPro" id="IPR009003">
    <property type="entry name" value="Peptidase_S1_PA"/>
</dbReference>
<proteinExistence type="predicted"/>
<evidence type="ECO:0000256" key="6">
    <source>
        <dbReference type="ARBA" id="ARBA00022825"/>
    </source>
</evidence>
<keyword evidence="3" id="KW-0645">Protease</keyword>
<keyword evidence="2" id="KW-0964">Secreted</keyword>
<dbReference type="InterPro" id="IPR001254">
    <property type="entry name" value="Trypsin_dom"/>
</dbReference>
<keyword evidence="7" id="KW-0865">Zymogen</keyword>
<protein>
    <recommendedName>
        <fullName evidence="10">Peptidase S1 domain-containing protein</fullName>
    </recommendedName>
</protein>
<dbReference type="CDD" id="cd00190">
    <property type="entry name" value="Tryp_SPc"/>
    <property type="match status" value="1"/>
</dbReference>
<dbReference type="InterPro" id="IPR018114">
    <property type="entry name" value="TRYPSIN_HIS"/>
</dbReference>
<feature type="chain" id="PRO_5042918875" description="Peptidase S1 domain-containing protein" evidence="9">
    <location>
        <begin position="19"/>
        <end position="469"/>
    </location>
</feature>
<evidence type="ECO:0000256" key="4">
    <source>
        <dbReference type="ARBA" id="ARBA00022729"/>
    </source>
</evidence>
<evidence type="ECO:0000256" key="5">
    <source>
        <dbReference type="ARBA" id="ARBA00022801"/>
    </source>
</evidence>
<feature type="signal peptide" evidence="9">
    <location>
        <begin position="1"/>
        <end position="18"/>
    </location>
</feature>
<keyword evidence="5" id="KW-0378">Hydrolase</keyword>
<keyword evidence="4 9" id="KW-0732">Signal</keyword>
<dbReference type="SUPFAM" id="SSF50494">
    <property type="entry name" value="Trypsin-like serine proteases"/>
    <property type="match status" value="1"/>
</dbReference>
<evidence type="ECO:0000313" key="11">
    <source>
        <dbReference type="EMBL" id="KAK5638706.1"/>
    </source>
</evidence>
<organism evidence="11 12">
    <name type="scientific">Pyrocoelia pectoralis</name>
    <dbReference type="NCBI Taxonomy" id="417401"/>
    <lineage>
        <taxon>Eukaryota</taxon>
        <taxon>Metazoa</taxon>
        <taxon>Ecdysozoa</taxon>
        <taxon>Arthropoda</taxon>
        <taxon>Hexapoda</taxon>
        <taxon>Insecta</taxon>
        <taxon>Pterygota</taxon>
        <taxon>Neoptera</taxon>
        <taxon>Endopterygota</taxon>
        <taxon>Coleoptera</taxon>
        <taxon>Polyphaga</taxon>
        <taxon>Elateriformia</taxon>
        <taxon>Elateroidea</taxon>
        <taxon>Lampyridae</taxon>
        <taxon>Lampyrinae</taxon>
        <taxon>Pyrocoelia</taxon>
    </lineage>
</organism>
<evidence type="ECO:0000313" key="12">
    <source>
        <dbReference type="Proteomes" id="UP001329430"/>
    </source>
</evidence>
<dbReference type="GO" id="GO:0004252">
    <property type="term" value="F:serine-type endopeptidase activity"/>
    <property type="evidence" value="ECO:0007669"/>
    <property type="project" value="InterPro"/>
</dbReference>
<dbReference type="PANTHER" id="PTHR24260">
    <property type="match status" value="1"/>
</dbReference>
<feature type="domain" description="Peptidase S1" evidence="10">
    <location>
        <begin position="222"/>
        <end position="468"/>
    </location>
</feature>
<sequence>MLLFLSLVALLTLDQCFGLPIPFNQCSNVFKYETSDLNEIQGVMIFKNDFSGSYRVELNMTIPIFTNQNLGIKRITSNNDVRVGADLVYYVSFPVSDYVPEVTSVVFNQETHCALSYTTGEGTFLTAFDFFSIPVIARRLQITTQRPISVRNPFHKLNAPGYKRPMFLDSSLLQTELEHTTDASISTVTVDTKASCTELALLQSRYSEEFECGIVEDTQPLVVHGAPTLEAQYPWLVAMFHLLETGEYKFKCAGNLISNEHVLTAAHCVRKDKTENLSKENIILVMGKHNIRSWAVRSEIRDLKQIFVHPDYRQPSDGDIAILLMYKPVQFTDKIRPVCLWREANENIVGGQGTVVGWGRDEFFSQYVSEPNEIKMPVVSQEDCLRSDERFIKLTSNRTFCAGARNGSGVCTGDSGGGFIMKQKGRWTLRGIVSAALVDSTTRSCDLNNYMVFADIAKYKLWIDRILSK</sequence>
<dbReference type="Gene3D" id="2.40.10.10">
    <property type="entry name" value="Trypsin-like serine proteases"/>
    <property type="match status" value="1"/>
</dbReference>
<comment type="caution">
    <text evidence="11">The sequence shown here is derived from an EMBL/GenBank/DDBJ whole genome shotgun (WGS) entry which is preliminary data.</text>
</comment>
<keyword evidence="12" id="KW-1185">Reference proteome</keyword>
<dbReference type="Proteomes" id="UP001329430">
    <property type="component" value="Chromosome 10"/>
</dbReference>
<dbReference type="Pfam" id="PF16030">
    <property type="entry name" value="GD_N"/>
    <property type="match status" value="1"/>
</dbReference>
<evidence type="ECO:0000256" key="9">
    <source>
        <dbReference type="SAM" id="SignalP"/>
    </source>
</evidence>
<dbReference type="GO" id="GO:0005576">
    <property type="term" value="C:extracellular region"/>
    <property type="evidence" value="ECO:0007669"/>
    <property type="project" value="UniProtKB-SubCell"/>
</dbReference>
<keyword evidence="8" id="KW-1015">Disulfide bond</keyword>
<dbReference type="PROSITE" id="PS50240">
    <property type="entry name" value="TRYPSIN_DOM"/>
    <property type="match status" value="1"/>
</dbReference>
<dbReference type="InterPro" id="IPR001314">
    <property type="entry name" value="Peptidase_S1A"/>
</dbReference>
<accession>A0AAN7ZFJ1</accession>
<comment type="subcellular location">
    <subcellularLocation>
        <location evidence="1">Secreted</location>
    </subcellularLocation>
</comment>
<gene>
    <name evidence="11" type="ORF">RI129_013001</name>
</gene>
<keyword evidence="6" id="KW-0720">Serine protease</keyword>
<dbReference type="InterPro" id="IPR051333">
    <property type="entry name" value="CLIP_Serine_Protease"/>
</dbReference>
<evidence type="ECO:0000259" key="10">
    <source>
        <dbReference type="PROSITE" id="PS50240"/>
    </source>
</evidence>
<dbReference type="SMART" id="SM00020">
    <property type="entry name" value="Tryp_SPc"/>
    <property type="match status" value="1"/>
</dbReference>
<evidence type="ECO:0000256" key="7">
    <source>
        <dbReference type="ARBA" id="ARBA00023145"/>
    </source>
</evidence>
<dbReference type="PRINTS" id="PR00722">
    <property type="entry name" value="CHYMOTRYPSIN"/>
</dbReference>
<dbReference type="PROSITE" id="PS00134">
    <property type="entry name" value="TRYPSIN_HIS"/>
    <property type="match status" value="1"/>
</dbReference>
<dbReference type="InterPro" id="IPR031986">
    <property type="entry name" value="GD_N"/>
</dbReference>
<dbReference type="Pfam" id="PF00089">
    <property type="entry name" value="Trypsin"/>
    <property type="match status" value="1"/>
</dbReference>